<organism evidence="1">
    <name type="scientific">Culex pipiens</name>
    <name type="common">House mosquito</name>
    <dbReference type="NCBI Taxonomy" id="7175"/>
    <lineage>
        <taxon>Eukaryota</taxon>
        <taxon>Metazoa</taxon>
        <taxon>Ecdysozoa</taxon>
        <taxon>Arthropoda</taxon>
        <taxon>Hexapoda</taxon>
        <taxon>Insecta</taxon>
        <taxon>Pterygota</taxon>
        <taxon>Neoptera</taxon>
        <taxon>Endopterygota</taxon>
        <taxon>Diptera</taxon>
        <taxon>Nematocera</taxon>
        <taxon>Culicoidea</taxon>
        <taxon>Culicidae</taxon>
        <taxon>Culicinae</taxon>
        <taxon>Culicini</taxon>
        <taxon>Culex</taxon>
        <taxon>Culex</taxon>
    </lineage>
</organism>
<evidence type="ECO:0000313" key="1">
    <source>
        <dbReference type="EMBL" id="CAG6599695.1"/>
    </source>
</evidence>
<dbReference type="EMBL" id="HBUE01237063">
    <property type="protein sequence ID" value="CAG6547494.1"/>
    <property type="molecule type" value="Transcribed_RNA"/>
</dbReference>
<proteinExistence type="predicted"/>
<dbReference type="AlphaFoldDB" id="A0A8D8PFL4"/>
<dbReference type="EMBL" id="HBUE01343998">
    <property type="protein sequence ID" value="CAG6599695.1"/>
    <property type="molecule type" value="Transcribed_RNA"/>
</dbReference>
<accession>A0A8D8PFL4</accession>
<name>A0A8D8PFL4_CULPI</name>
<sequence length="136" mass="15475">MTNNNNLLHFVVQARPTSVTLTRRLSSDESPRRIGTLSQHLPLLNEAGTTVPHRTLLTIEEWRTRIGSSCGVAGWRAMPMLLFRSKIQMQMMMNDLSRSLPPPWVPGFVLQHLQTFLQTEPLAADFGSFRLEHCHV</sequence>
<protein>
    <submittedName>
        <fullName evidence="1">(northern house mosquito) hypothetical protein</fullName>
    </submittedName>
</protein>
<reference evidence="1" key="1">
    <citation type="submission" date="2021-05" db="EMBL/GenBank/DDBJ databases">
        <authorList>
            <person name="Alioto T."/>
            <person name="Alioto T."/>
            <person name="Gomez Garrido J."/>
        </authorList>
    </citation>
    <scope>NUCLEOTIDE SEQUENCE</scope>
</reference>